<evidence type="ECO:0000313" key="2">
    <source>
        <dbReference type="Proteomes" id="UP000050465"/>
    </source>
</evidence>
<dbReference type="GO" id="GO:0016740">
    <property type="term" value="F:transferase activity"/>
    <property type="evidence" value="ECO:0007669"/>
    <property type="project" value="UniProtKB-KW"/>
</dbReference>
<dbReference type="AlphaFoldDB" id="A0A0N8KMW2"/>
<comment type="caution">
    <text evidence="1">The sequence shown here is derived from an EMBL/GenBank/DDBJ whole genome shotgun (WGS) entry which is preliminary data.</text>
</comment>
<reference evidence="1 2" key="1">
    <citation type="submission" date="2015-09" db="EMBL/GenBank/DDBJ databases">
        <title>Identification and resolution of microdiversity through metagenomic sequencing of parallel consortia.</title>
        <authorList>
            <person name="Nelson W.C."/>
            <person name="Romine M.F."/>
            <person name="Lindemann S.R."/>
        </authorList>
    </citation>
    <scope>NUCLEOTIDE SEQUENCE [LARGE SCALE GENOMIC DNA]</scope>
    <source>
        <strain evidence="1">Ana</strain>
    </source>
</reference>
<dbReference type="SUPFAM" id="SSF53756">
    <property type="entry name" value="UDP-Glycosyltransferase/glycogen phosphorylase"/>
    <property type="match status" value="1"/>
</dbReference>
<name>A0A0N8KMW2_9CYAN</name>
<organism evidence="1 2">
    <name type="scientific">Phormidesmis priestleyi Ana</name>
    <dbReference type="NCBI Taxonomy" id="1666911"/>
    <lineage>
        <taxon>Bacteria</taxon>
        <taxon>Bacillati</taxon>
        <taxon>Cyanobacteriota</taxon>
        <taxon>Cyanophyceae</taxon>
        <taxon>Leptolyngbyales</taxon>
        <taxon>Leptolyngbyaceae</taxon>
        <taxon>Phormidesmis</taxon>
    </lineage>
</organism>
<proteinExistence type="predicted"/>
<protein>
    <submittedName>
        <fullName evidence="1">Putative glycosyl transferase</fullName>
    </submittedName>
</protein>
<dbReference type="EMBL" id="LJZR01000016">
    <property type="protein sequence ID" value="KPQ34850.1"/>
    <property type="molecule type" value="Genomic_DNA"/>
</dbReference>
<keyword evidence="1" id="KW-0808">Transferase</keyword>
<evidence type="ECO:0000313" key="1">
    <source>
        <dbReference type="EMBL" id="KPQ34850.1"/>
    </source>
</evidence>
<dbReference type="Gene3D" id="3.40.50.2000">
    <property type="entry name" value="Glycogen Phosphorylase B"/>
    <property type="match status" value="1"/>
</dbReference>
<gene>
    <name evidence="1" type="ORF">HLUCCA11_12985</name>
</gene>
<dbReference type="Proteomes" id="UP000050465">
    <property type="component" value="Unassembled WGS sequence"/>
</dbReference>
<sequence length="408" mass="44192">MSGKILMNSGLGWFIYALGSGWGHLNRALSLAQVAAQDRPVHVLTNSPYAQQVLPAVESASLKLHQLPAKVSVHQAKAFVESLLHRTAYDCLIVDTFPRGLVGELSQLIPKQSNICHVLVHRDLNPAYIRAKAIAQYTRQHYDGILIPGECAAPLAHLPQAKVTAPWLSRSAADLLNFQQLQSQWNISESLPLVVVCGSGQPEELAFWGQVTEQMATALPAIAVRCLAASCPPTCSPDRWIAHWPGMDVLQLADVVVGGGGYNLIHECEALGKPLVAFAWPRRYDRQAQRIERYGAYLVRTIEGEEGAIATVNLLLGSAGHLEQPGQSVSAHPAPDKLSDKVKANCASGYAHVDTSGHAHVDTSGHAHGYANGVRDAISHIQTWRTNHELNNDSNAYGCSHSSYFANV</sequence>
<accession>A0A0N8KMW2</accession>
<dbReference type="PATRIC" id="fig|1666911.3.peg.4808"/>
<dbReference type="STRING" id="1666911.HLUCCA11_12985"/>